<dbReference type="PANTHER" id="PTHR15315:SF26">
    <property type="entry name" value="E3 UBIQUITIN-PROTEIN LIGASE NRDP1"/>
    <property type="match status" value="1"/>
</dbReference>
<dbReference type="Pfam" id="PF00097">
    <property type="entry name" value="zf-C3HC4"/>
    <property type="match status" value="1"/>
</dbReference>
<evidence type="ECO:0000256" key="2">
    <source>
        <dbReference type="ARBA" id="ARBA00022771"/>
    </source>
</evidence>
<accession>A0A8J5HAN5</accession>
<evidence type="ECO:0000259" key="6">
    <source>
        <dbReference type="PROSITE" id="PS50089"/>
    </source>
</evidence>
<dbReference type="Proteomes" id="UP000734854">
    <property type="component" value="Unassembled WGS sequence"/>
</dbReference>
<organism evidence="7 8">
    <name type="scientific">Zingiber officinale</name>
    <name type="common">Ginger</name>
    <name type="synonym">Amomum zingiber</name>
    <dbReference type="NCBI Taxonomy" id="94328"/>
    <lineage>
        <taxon>Eukaryota</taxon>
        <taxon>Viridiplantae</taxon>
        <taxon>Streptophyta</taxon>
        <taxon>Embryophyta</taxon>
        <taxon>Tracheophyta</taxon>
        <taxon>Spermatophyta</taxon>
        <taxon>Magnoliopsida</taxon>
        <taxon>Liliopsida</taxon>
        <taxon>Zingiberales</taxon>
        <taxon>Zingiberaceae</taxon>
        <taxon>Zingiber</taxon>
    </lineage>
</organism>
<keyword evidence="8" id="KW-1185">Reference proteome</keyword>
<dbReference type="InterPro" id="IPR001965">
    <property type="entry name" value="Znf_PHD"/>
</dbReference>
<feature type="region of interest" description="Disordered" evidence="5">
    <location>
        <begin position="1"/>
        <end position="21"/>
    </location>
</feature>
<evidence type="ECO:0000256" key="5">
    <source>
        <dbReference type="SAM" id="MobiDB-lite"/>
    </source>
</evidence>
<name>A0A8J5HAN5_ZINOF</name>
<dbReference type="SMART" id="SM00184">
    <property type="entry name" value="RING"/>
    <property type="match status" value="1"/>
</dbReference>
<keyword evidence="1" id="KW-0479">Metal-binding</keyword>
<proteinExistence type="predicted"/>
<dbReference type="GO" id="GO:0061630">
    <property type="term" value="F:ubiquitin protein ligase activity"/>
    <property type="evidence" value="ECO:0007669"/>
    <property type="project" value="TreeGrafter"/>
</dbReference>
<dbReference type="InterPro" id="IPR018957">
    <property type="entry name" value="Znf_C3HC4_RING-type"/>
</dbReference>
<dbReference type="GO" id="GO:0008270">
    <property type="term" value="F:zinc ion binding"/>
    <property type="evidence" value="ECO:0007669"/>
    <property type="project" value="UniProtKB-KW"/>
</dbReference>
<feature type="region of interest" description="Disordered" evidence="5">
    <location>
        <begin position="1385"/>
        <end position="1426"/>
    </location>
</feature>
<dbReference type="PROSITE" id="PS00518">
    <property type="entry name" value="ZF_RING_1"/>
    <property type="match status" value="1"/>
</dbReference>
<keyword evidence="3" id="KW-0862">Zinc</keyword>
<evidence type="ECO:0000313" key="7">
    <source>
        <dbReference type="EMBL" id="KAG6514929.1"/>
    </source>
</evidence>
<evidence type="ECO:0000256" key="4">
    <source>
        <dbReference type="PROSITE-ProRule" id="PRU00175"/>
    </source>
</evidence>
<dbReference type="GO" id="GO:0016567">
    <property type="term" value="P:protein ubiquitination"/>
    <property type="evidence" value="ECO:0007669"/>
    <property type="project" value="TreeGrafter"/>
</dbReference>
<reference evidence="7 8" key="1">
    <citation type="submission" date="2020-08" db="EMBL/GenBank/DDBJ databases">
        <title>Plant Genome Project.</title>
        <authorList>
            <person name="Zhang R.-G."/>
        </authorList>
    </citation>
    <scope>NUCLEOTIDE SEQUENCE [LARGE SCALE GENOMIC DNA]</scope>
    <source>
        <tissue evidence="7">Rhizome</tissue>
    </source>
</reference>
<feature type="compositionally biased region" description="Basic and acidic residues" evidence="5">
    <location>
        <begin position="989"/>
        <end position="999"/>
    </location>
</feature>
<dbReference type="InterPro" id="IPR017907">
    <property type="entry name" value="Znf_RING_CS"/>
</dbReference>
<dbReference type="InterPro" id="IPR013083">
    <property type="entry name" value="Znf_RING/FYVE/PHD"/>
</dbReference>
<dbReference type="SUPFAM" id="SSF57850">
    <property type="entry name" value="RING/U-box"/>
    <property type="match status" value="1"/>
</dbReference>
<dbReference type="Pfam" id="PF00628">
    <property type="entry name" value="PHD"/>
    <property type="match status" value="1"/>
</dbReference>
<feature type="compositionally biased region" description="Basic residues" evidence="5">
    <location>
        <begin position="1"/>
        <end position="12"/>
    </location>
</feature>
<evidence type="ECO:0000256" key="1">
    <source>
        <dbReference type="ARBA" id="ARBA00022723"/>
    </source>
</evidence>
<dbReference type="SUPFAM" id="SSF57903">
    <property type="entry name" value="FYVE/PHD zinc finger"/>
    <property type="match status" value="1"/>
</dbReference>
<sequence>MHAGSLRRRQQTLRRPLPTSPADDALRPFLSFSIIFQSEEIPKHRQVSAATGLPHHPRFRAVRLSWSRIAGRPIELPMGLLVTFASTVTFMINTCTSSLQDDILFENERCGICMDVVIDRGALDCCNHWFCFACIDNWATITNCCPICKNEFRLITCLPKLDTKKDASWAYSRVGHHIVDLQKWARVDSLRSEEKYPPCGGLLSFLIYLSTDGCRASRVWHTGSATNMGINLLSFLHRDEDWSVQGKNNTLSFPSYYISEDAVACLDGDGCKVRSGLATIEDDLAFDTSIACDSCDIWYHAFCVGFHLESTSIGSWLCPRCLSVEGLQNVDHGPVEDQGVNSVSNDPELRWAIDHSFLGKVSVSVADDGETAVVVSMVPKNQIDENKVGSSLENHVNTNMRKENETSLANSNVDNILLNVPVDKIAGYNLRCNDLNYSKDRIDGMDTEEDNNRNCLLDRSPEIEQLDDELEKVPSSLPSLSSAPSNILDSTTRLSQVQLHGPLEDNFAEETMCNSSRYDEHDDSFSLACRSYQNIAELHQDKFDELADVAGNDSLVISRSLHNPEECNMSVDGIITSSVEDVVNAICQEDFKVGSSEKDNTIESSAGVSMKENTVESNDLIMDVNSISKQNGKRKQESQVEIKTVECSKKLKLDKISLTKPLGSQVNANIPIYSKAVTDNEDDNRKYTAKDGVLPPDIMSIVRERKHKPHDGQIGRVNKLKGNIDDLAGLRVKKIMRRVGDKADKEIMVQKLGKEIEEAIQDKTSCSKDSTFHSQLLTAFREVIMKPRIEVTNKFEPNLRIRKQLLKKGKIRENLTKKIYATTSGRRRRAWDRDWDIEFWKHRCPKVKPEKIETLQSVLELLKKVSAPCSESMDLGPEGDAKNSILSRVYLADASVFPRKDDIKPLSAVIGEEKDKILANDASCDVVANITKGSKLQTKSQLSGNEGKHYCAPVALKQKSGTSPVLAASILKSKAKNSKETSVSSTNLKETDNKSAMDKSAKRKWAMEILARKNASTSSRAVQDIQVDGALLKGNYPLLAQLPSDMRPVPAPGRQNIIPFSVRQAQLYRMAEHYLRRTNLSVIHRTADVELAVADAINVEKDISERSKSKMVYINLCAQILSQCTSLQSDATTFGQMVHKDCSVDQGVENPENGKKQDTEETISKITPVGFTDVEEILRVAGLCDSPPSSPVRIIKDHNNDVGPNSEHQKVENVLPAIHPQCTHEDSKLKLDDDVYSASSSCANSSKGSESENGNVTIKSILSPPEELFKYSNYDSSKSKSSAEMLSVNNQENGVVEAPSSKSKSSAEMLSVNNQDNVVVEAPSSNCLNLLQQDNACGKGNVLVKFDSSTPIFQQEELNELSSPKPNKLHEPKKEPLTISTDVIGEDSNVMEREDASSSGIINKNKCDSSKDGSAVPKLETNSLSKNSVLGDEVPLKGVSSRGKSSSDSLSCEVAPNVELAKPSGSSSSEPSHSVYKKVEAYIKEHIRPLCKSGVITVEQYRWAVGRTTDKVMGYHGDAKNANFLIKEGDKVKKLAEQYIEVAQKKM</sequence>
<dbReference type="InterPro" id="IPR019787">
    <property type="entry name" value="Znf_PHD-finger"/>
</dbReference>
<dbReference type="Gene3D" id="3.30.40.10">
    <property type="entry name" value="Zinc/RING finger domain, C3HC4 (zinc finger)"/>
    <property type="match status" value="2"/>
</dbReference>
<protein>
    <recommendedName>
        <fullName evidence="6">RING-type domain-containing protein</fullName>
    </recommendedName>
</protein>
<evidence type="ECO:0000313" key="8">
    <source>
        <dbReference type="Proteomes" id="UP000734854"/>
    </source>
</evidence>
<evidence type="ECO:0000256" key="3">
    <source>
        <dbReference type="ARBA" id="ARBA00022833"/>
    </source>
</evidence>
<dbReference type="PANTHER" id="PTHR15315">
    <property type="entry name" value="RING FINGER PROTEIN 41, 151"/>
    <property type="match status" value="1"/>
</dbReference>
<gene>
    <name evidence="7" type="ORF">ZIOFF_025305</name>
</gene>
<feature type="region of interest" description="Disordered" evidence="5">
    <location>
        <begin position="978"/>
        <end position="999"/>
    </location>
</feature>
<dbReference type="InterPro" id="IPR001841">
    <property type="entry name" value="Znf_RING"/>
</dbReference>
<dbReference type="EMBL" id="JACMSC010000007">
    <property type="protein sequence ID" value="KAG6514929.1"/>
    <property type="molecule type" value="Genomic_DNA"/>
</dbReference>
<dbReference type="InterPro" id="IPR011011">
    <property type="entry name" value="Znf_FYVE_PHD"/>
</dbReference>
<feature type="domain" description="RING-type" evidence="6">
    <location>
        <begin position="110"/>
        <end position="149"/>
    </location>
</feature>
<comment type="caution">
    <text evidence="7">The sequence shown here is derived from an EMBL/GenBank/DDBJ whole genome shotgun (WGS) entry which is preliminary data.</text>
</comment>
<dbReference type="SMART" id="SM00249">
    <property type="entry name" value="PHD"/>
    <property type="match status" value="1"/>
</dbReference>
<keyword evidence="2 4" id="KW-0863">Zinc-finger</keyword>
<dbReference type="PROSITE" id="PS50089">
    <property type="entry name" value="ZF_RING_2"/>
    <property type="match status" value="1"/>
</dbReference>